<gene>
    <name evidence="1" type="ORF">SS50377_16906</name>
</gene>
<protein>
    <submittedName>
        <fullName evidence="1">Uncharacterized protein</fullName>
    </submittedName>
</protein>
<evidence type="ECO:0000313" key="1">
    <source>
        <dbReference type="EMBL" id="EST43245.1"/>
    </source>
</evidence>
<sequence>MRWVIPGQDYDHVLLYLGHQNQDIWDEIFKQMKTMVTQCSWYLKLKLNDCLAMRSGIQQGLVMAIPRQDLAKTSNYDPKAELLGIVIITLRGKYARTQEPRSFKRQGQPSGSSYVRISPKEPAQIAFWIYHSLFNEFGNKAHKTQTADMLILVVYKLHEEKGRFFLWKLVSRLVIF</sequence>
<accession>V6LFD4</accession>
<organism evidence="1">
    <name type="scientific">Spironucleus salmonicida</name>
    <dbReference type="NCBI Taxonomy" id="348837"/>
    <lineage>
        <taxon>Eukaryota</taxon>
        <taxon>Metamonada</taxon>
        <taxon>Diplomonadida</taxon>
        <taxon>Hexamitidae</taxon>
        <taxon>Hexamitinae</taxon>
        <taxon>Spironucleus</taxon>
    </lineage>
</organism>
<proteinExistence type="predicted"/>
<name>V6LFD4_9EUKA</name>
<dbReference type="EMBL" id="KI546139">
    <property type="protein sequence ID" value="EST43245.1"/>
    <property type="molecule type" value="Genomic_DNA"/>
</dbReference>
<reference evidence="1" key="1">
    <citation type="journal article" date="2014" name="PLoS Genet.">
        <title>The Genome of Spironucleus salmonicida Highlights a Fish Pathogen Adapted to Fluctuating Environments.</title>
        <authorList>
            <person name="Xu F."/>
            <person name="Jerlstrom-Hultqvist J."/>
            <person name="Einarsson E."/>
            <person name="Astvaldsson A."/>
            <person name="Svard S.G."/>
            <person name="Andersson J.O."/>
        </authorList>
    </citation>
    <scope>NUCLEOTIDE SEQUENCE</scope>
</reference>
<dbReference type="AlphaFoldDB" id="V6LFD4"/>